<gene>
    <name evidence="2" type="ORF">BJ984_001537</name>
</gene>
<feature type="signal peptide" evidence="1">
    <location>
        <begin position="1"/>
        <end position="26"/>
    </location>
</feature>
<dbReference type="Pfam" id="PF01547">
    <property type="entry name" value="SBP_bac_1"/>
    <property type="match status" value="1"/>
</dbReference>
<dbReference type="Gene3D" id="3.40.190.10">
    <property type="entry name" value="Periplasmic binding protein-like II"/>
    <property type="match status" value="1"/>
</dbReference>
<evidence type="ECO:0000313" key="2">
    <source>
        <dbReference type="EMBL" id="NYD70379.1"/>
    </source>
</evidence>
<name>A0A852SNI1_9MICO</name>
<keyword evidence="2" id="KW-0813">Transport</keyword>
<organism evidence="2 3">
    <name type="scientific">Herbiconiux flava</name>
    <dbReference type="NCBI Taxonomy" id="881268"/>
    <lineage>
        <taxon>Bacteria</taxon>
        <taxon>Bacillati</taxon>
        <taxon>Actinomycetota</taxon>
        <taxon>Actinomycetes</taxon>
        <taxon>Micrococcales</taxon>
        <taxon>Microbacteriaceae</taxon>
        <taxon>Herbiconiux</taxon>
    </lineage>
</organism>
<proteinExistence type="predicted"/>
<protein>
    <submittedName>
        <fullName evidence="2">Multiple sugar transport system substrate-binding protein</fullName>
    </submittedName>
</protein>
<dbReference type="PANTHER" id="PTHR43649:SF32">
    <property type="entry name" value="SUGAR BINDING SECRETED PROTEIN"/>
    <property type="match status" value="1"/>
</dbReference>
<dbReference type="RefSeq" id="WP_173183425.1">
    <property type="nucleotide sequence ID" value="NZ_BSEW01000001.1"/>
</dbReference>
<dbReference type="SUPFAM" id="SSF53850">
    <property type="entry name" value="Periplasmic binding protein-like II"/>
    <property type="match status" value="1"/>
</dbReference>
<keyword evidence="2" id="KW-0762">Sugar transport</keyword>
<dbReference type="PANTHER" id="PTHR43649">
    <property type="entry name" value="ARABINOSE-BINDING PROTEIN-RELATED"/>
    <property type="match status" value="1"/>
</dbReference>
<reference evidence="2 3" key="1">
    <citation type="submission" date="2020-07" db="EMBL/GenBank/DDBJ databases">
        <title>Sequencing the genomes of 1000 actinobacteria strains.</title>
        <authorList>
            <person name="Klenk H.-P."/>
        </authorList>
    </citation>
    <scope>NUCLEOTIDE SEQUENCE [LARGE SCALE GENOMIC DNA]</scope>
    <source>
        <strain evidence="2 3">DSM 26474</strain>
    </source>
</reference>
<dbReference type="InterPro" id="IPR006059">
    <property type="entry name" value="SBP"/>
</dbReference>
<dbReference type="AlphaFoldDB" id="A0A852SNI1"/>
<comment type="caution">
    <text evidence="2">The sequence shown here is derived from an EMBL/GenBank/DDBJ whole genome shotgun (WGS) entry which is preliminary data.</text>
</comment>
<dbReference type="EMBL" id="JACCBM010000001">
    <property type="protein sequence ID" value="NYD70379.1"/>
    <property type="molecule type" value="Genomic_DNA"/>
</dbReference>
<dbReference type="Proteomes" id="UP000549913">
    <property type="component" value="Unassembled WGS sequence"/>
</dbReference>
<keyword evidence="1" id="KW-0732">Signal</keyword>
<sequence length="439" mass="46624">MKTTRFLTAGVALAATALLMAGCASGGTTTTGGAQTDSGGKITVWVDPPRVPAAEAFKEAYPDIEIDIVQIDGTVGGQTVRQAFANFDSAGKGWPDAIFFPSNDDIAWATNSTSNYAADLGELMPDTIEGYDPAVISFCDIDGAIRCLRNDAAPDVFWYNKAFFDEKGYTVPTTWEEYGELSVKIAQENPGKISGFLGDAYAVNRYLQAAGCPTNDRVSESEAHIDLSDPNCVRATELLDQMQAGGALSTQGIFDGDAAEAGANLVMSPGAVWWGNYLFRDTWKIPAGQMTAVAPLKWDGESEPSTGNEGGGLWGVSSHITGKQLENTLTFAKFVATDPRWQVDLSTGLPGYGPVQEDWLAKIADDAYFADVATTQEAFKSALGVVQPYSYMLYDTGSVWTQTVPSTLIGGGSATDAIKAFGDELVNQAKSVGYTVVAE</sequence>
<keyword evidence="3" id="KW-1185">Reference proteome</keyword>
<accession>A0A852SNI1</accession>
<feature type="chain" id="PRO_5032641982" evidence="1">
    <location>
        <begin position="27"/>
        <end position="439"/>
    </location>
</feature>
<evidence type="ECO:0000256" key="1">
    <source>
        <dbReference type="SAM" id="SignalP"/>
    </source>
</evidence>
<dbReference type="InterPro" id="IPR050490">
    <property type="entry name" value="Bact_solute-bd_prot1"/>
</dbReference>
<dbReference type="PROSITE" id="PS51257">
    <property type="entry name" value="PROKAR_LIPOPROTEIN"/>
    <property type="match status" value="1"/>
</dbReference>
<evidence type="ECO:0000313" key="3">
    <source>
        <dbReference type="Proteomes" id="UP000549913"/>
    </source>
</evidence>